<evidence type="ECO:0000313" key="3">
    <source>
        <dbReference type="Proteomes" id="UP000554482"/>
    </source>
</evidence>
<feature type="region of interest" description="Disordered" evidence="1">
    <location>
        <begin position="40"/>
        <end position="103"/>
    </location>
</feature>
<gene>
    <name evidence="2" type="ORF">FRX31_006835</name>
</gene>
<keyword evidence="3" id="KW-1185">Reference proteome</keyword>
<dbReference type="OrthoDB" id="1899721at2759"/>
<dbReference type="PANTHER" id="PTHR34380">
    <property type="entry name" value="BNAA03G12380D PROTEIN"/>
    <property type="match status" value="1"/>
</dbReference>
<feature type="region of interest" description="Disordered" evidence="1">
    <location>
        <begin position="152"/>
        <end position="171"/>
    </location>
</feature>
<proteinExistence type="predicted"/>
<accession>A0A7J6X447</accession>
<reference evidence="2 3" key="1">
    <citation type="submission" date="2020-06" db="EMBL/GenBank/DDBJ databases">
        <title>Transcriptomic and genomic resources for Thalictrum thalictroides and T. hernandezii: Facilitating candidate gene discovery in an emerging model plant lineage.</title>
        <authorList>
            <person name="Arias T."/>
            <person name="Riano-Pachon D.M."/>
            <person name="Di Stilio V.S."/>
        </authorList>
    </citation>
    <scope>NUCLEOTIDE SEQUENCE [LARGE SCALE GENOMIC DNA]</scope>
    <source>
        <strain evidence="3">cv. WT478/WT964</strain>
        <tissue evidence="2">Leaves</tissue>
    </source>
</reference>
<evidence type="ECO:0000313" key="2">
    <source>
        <dbReference type="EMBL" id="KAF5203578.1"/>
    </source>
</evidence>
<keyword evidence="2" id="KW-0238">DNA-binding</keyword>
<feature type="non-terminal residue" evidence="2">
    <location>
        <position position="328"/>
    </location>
</feature>
<dbReference type="PANTHER" id="PTHR34380:SF1">
    <property type="entry name" value="OS01G0221300 PROTEIN"/>
    <property type="match status" value="1"/>
</dbReference>
<organism evidence="2 3">
    <name type="scientific">Thalictrum thalictroides</name>
    <name type="common">Rue-anemone</name>
    <name type="synonym">Anemone thalictroides</name>
    <dbReference type="NCBI Taxonomy" id="46969"/>
    <lineage>
        <taxon>Eukaryota</taxon>
        <taxon>Viridiplantae</taxon>
        <taxon>Streptophyta</taxon>
        <taxon>Embryophyta</taxon>
        <taxon>Tracheophyta</taxon>
        <taxon>Spermatophyta</taxon>
        <taxon>Magnoliopsida</taxon>
        <taxon>Ranunculales</taxon>
        <taxon>Ranunculaceae</taxon>
        <taxon>Thalictroideae</taxon>
        <taxon>Thalictrum</taxon>
    </lineage>
</organism>
<dbReference type="AlphaFoldDB" id="A0A7J6X447"/>
<dbReference type="GO" id="GO:0003677">
    <property type="term" value="F:DNA binding"/>
    <property type="evidence" value="ECO:0007669"/>
    <property type="project" value="UniProtKB-KW"/>
</dbReference>
<feature type="region of interest" description="Disordered" evidence="1">
    <location>
        <begin position="1"/>
        <end position="24"/>
    </location>
</feature>
<comment type="caution">
    <text evidence="2">The sequence shown here is derived from an EMBL/GenBank/DDBJ whole genome shotgun (WGS) entry which is preliminary data.</text>
</comment>
<protein>
    <submittedName>
        <fullName evidence="2">Homeobox-leucine zipper hox24</fullName>
    </submittedName>
</protein>
<sequence>PPTANLLSKPFVNQKKEERKCPSSPKLACGRLIQEDVIEIRDSESEEEATPAEKLPKDRVIKNSSSQKDIENGSSHKEKNPSVSSCKRRRMVVSSDSEDDDRIPIGKLKMKKHEEVHHHSDSFGNQNFMASIVSSGVDRSRKAEKISLKPFETDGTSSKKVGRPVAENTNENDVEEVGLDAEGRSLGEYGKKCSDAPDLTKIISGIRSWKANGLKWQYEVEMVSSFETDPSVCMRAVCALYRQHTIEKKAVAAPGHSRNRGFCRIDEQRGTLLAEFLLGGNLDGEMKKSVEELKRYLPSGIDECKRLAKKYSEQLFTVYRSKEDPFFC</sequence>
<dbReference type="Proteomes" id="UP000554482">
    <property type="component" value="Unassembled WGS sequence"/>
</dbReference>
<keyword evidence="2" id="KW-0371">Homeobox</keyword>
<name>A0A7J6X447_THATH</name>
<feature type="compositionally biased region" description="Basic and acidic residues" evidence="1">
    <location>
        <begin position="68"/>
        <end position="80"/>
    </location>
</feature>
<dbReference type="EMBL" id="JABWDY010006601">
    <property type="protein sequence ID" value="KAF5203578.1"/>
    <property type="molecule type" value="Genomic_DNA"/>
</dbReference>
<evidence type="ECO:0000256" key="1">
    <source>
        <dbReference type="SAM" id="MobiDB-lite"/>
    </source>
</evidence>